<dbReference type="SMART" id="SM00418">
    <property type="entry name" value="HTH_ARSR"/>
    <property type="match status" value="1"/>
</dbReference>
<dbReference type="GO" id="GO:0003677">
    <property type="term" value="F:DNA binding"/>
    <property type="evidence" value="ECO:0007669"/>
    <property type="project" value="UniProtKB-KW"/>
</dbReference>
<dbReference type="InterPro" id="IPR051081">
    <property type="entry name" value="HTH_MetalResp_TranReg"/>
</dbReference>
<organism evidence="4 5">
    <name type="scientific">Streptomyces lincolnensis</name>
    <dbReference type="NCBI Taxonomy" id="1915"/>
    <lineage>
        <taxon>Bacteria</taxon>
        <taxon>Bacillati</taxon>
        <taxon>Actinomycetota</taxon>
        <taxon>Actinomycetes</taxon>
        <taxon>Kitasatosporales</taxon>
        <taxon>Streptomycetaceae</taxon>
        <taxon>Streptomyces</taxon>
    </lineage>
</organism>
<accession>A0A1B1MAA6</accession>
<dbReference type="GO" id="GO:0003700">
    <property type="term" value="F:DNA-binding transcription factor activity"/>
    <property type="evidence" value="ECO:0007669"/>
    <property type="project" value="InterPro"/>
</dbReference>
<evidence type="ECO:0000256" key="1">
    <source>
        <dbReference type="ARBA" id="ARBA00023015"/>
    </source>
</evidence>
<dbReference type="InterPro" id="IPR001845">
    <property type="entry name" value="HTH_ArsR_DNA-bd_dom"/>
</dbReference>
<dbReference type="PANTHER" id="PTHR33154">
    <property type="entry name" value="TRANSCRIPTIONAL REGULATOR, ARSR FAMILY"/>
    <property type="match status" value="1"/>
</dbReference>
<dbReference type="CDD" id="cd00090">
    <property type="entry name" value="HTH_ARSR"/>
    <property type="match status" value="1"/>
</dbReference>
<proteinExistence type="predicted"/>
<dbReference type="PATRIC" id="fig|1915.4.peg.3666"/>
<keyword evidence="1" id="KW-0805">Transcription regulation</keyword>
<keyword evidence="2" id="KW-0238">DNA-binding</keyword>
<dbReference type="STRING" id="1915.SLINC_3337"/>
<keyword evidence="5" id="KW-1185">Reference proteome</keyword>
<dbReference type="Gene3D" id="1.10.10.10">
    <property type="entry name" value="Winged helix-like DNA-binding domain superfamily/Winged helix DNA-binding domain"/>
    <property type="match status" value="1"/>
</dbReference>
<dbReference type="EMBL" id="CP016438">
    <property type="protein sequence ID" value="ANS65561.1"/>
    <property type="molecule type" value="Genomic_DNA"/>
</dbReference>
<evidence type="ECO:0000256" key="3">
    <source>
        <dbReference type="ARBA" id="ARBA00023163"/>
    </source>
</evidence>
<dbReference type="Proteomes" id="UP000092598">
    <property type="component" value="Chromosome"/>
</dbReference>
<dbReference type="AlphaFoldDB" id="A0A1B1MAA6"/>
<reference evidence="4 5" key="1">
    <citation type="submission" date="2016-07" db="EMBL/GenBank/DDBJ databases">
        <title>Enhancement of antibiotic productionsby engineered nitrateutilization in actinobacteria.</title>
        <authorList>
            <person name="Meng S.C."/>
        </authorList>
    </citation>
    <scope>NUCLEOTIDE SEQUENCE [LARGE SCALE GENOMIC DNA]</scope>
    <source>
        <strain evidence="4 5">NRRL 2936</strain>
    </source>
</reference>
<dbReference type="PANTHER" id="PTHR33154:SF15">
    <property type="entry name" value="REGULATORY PROTEIN ARSR"/>
    <property type="match status" value="1"/>
</dbReference>
<dbReference type="RefSeq" id="WP_067433556.1">
    <property type="nucleotide sequence ID" value="NZ_CP016438.1"/>
</dbReference>
<dbReference type="OrthoDB" id="7945987at2"/>
<dbReference type="SUPFAM" id="SSF46785">
    <property type="entry name" value="Winged helix' DNA-binding domain"/>
    <property type="match status" value="1"/>
</dbReference>
<dbReference type="KEGG" id="sls:SLINC_3337"/>
<dbReference type="InterPro" id="IPR011991">
    <property type="entry name" value="ArsR-like_HTH"/>
</dbReference>
<sequence>MPPFEEPSPRVLDARSLRGLAHPLRMQLLVALRRGGPATASQLAEKLGESSGATSYHLRQLAAHGFIEDSPEHGKGRERWWRAADGGLVFDDTLLRDSDPSVRGAAAVFRFEVANIHTQEISTWLGNLHEFPEEWDGASDLSDFTGRLTPEMARELIQKMHDLIQSYRPLPEGTPGAQSVRIHTHLFPSDRL</sequence>
<evidence type="ECO:0000256" key="2">
    <source>
        <dbReference type="ARBA" id="ARBA00023125"/>
    </source>
</evidence>
<protein>
    <submittedName>
        <fullName evidence="4">Transcription regulator ArsR</fullName>
    </submittedName>
</protein>
<name>A0A1B1MAA6_STRLN</name>
<dbReference type="InterPro" id="IPR036390">
    <property type="entry name" value="WH_DNA-bd_sf"/>
</dbReference>
<gene>
    <name evidence="4" type="ORF">SLINC_3337</name>
</gene>
<evidence type="ECO:0000313" key="4">
    <source>
        <dbReference type="EMBL" id="ANS65561.1"/>
    </source>
</evidence>
<keyword evidence="3" id="KW-0804">Transcription</keyword>
<dbReference type="InterPro" id="IPR036388">
    <property type="entry name" value="WH-like_DNA-bd_sf"/>
</dbReference>
<dbReference type="Pfam" id="PF12840">
    <property type="entry name" value="HTH_20"/>
    <property type="match status" value="1"/>
</dbReference>
<evidence type="ECO:0000313" key="5">
    <source>
        <dbReference type="Proteomes" id="UP000092598"/>
    </source>
</evidence>